<evidence type="ECO:0000313" key="14">
    <source>
        <dbReference type="Proteomes" id="UP000187203"/>
    </source>
</evidence>
<comment type="similarity">
    <text evidence="2 10">Belongs to the ANKZF1/VMS1 family.</text>
</comment>
<dbReference type="PANTHER" id="PTHR16036">
    <property type="entry name" value="ANKYRIN REPEAT AND ZINC FINGER DOMAIN-CONTAINING PROTEIN 1"/>
    <property type="match status" value="1"/>
</dbReference>
<reference evidence="14" key="1">
    <citation type="submission" date="2013-09" db="EMBL/GenBank/DDBJ databases">
        <title>Corchorus olitorius genome sequencing.</title>
        <authorList>
            <person name="Alam M."/>
            <person name="Haque M.S."/>
            <person name="Islam M.S."/>
            <person name="Emdad E.M."/>
            <person name="Islam M.M."/>
            <person name="Ahmed B."/>
            <person name="Halim A."/>
            <person name="Hossen Q.M.M."/>
            <person name="Hossain M.Z."/>
            <person name="Ahmed R."/>
            <person name="Khan M.M."/>
            <person name="Islam R."/>
            <person name="Rashid M.M."/>
            <person name="Khan S.A."/>
            <person name="Rahman M.S."/>
            <person name="Alam M."/>
            <person name="Yahiya A.S."/>
            <person name="Khan M.S."/>
            <person name="Azam M.S."/>
            <person name="Haque T."/>
            <person name="Lashkar M.Z.H."/>
            <person name="Akhand A.I."/>
            <person name="Morshed G."/>
            <person name="Roy S."/>
            <person name="Uddin K.S."/>
            <person name="Rabeya T."/>
            <person name="Hossain A.S."/>
            <person name="Chowdhury A."/>
            <person name="Snigdha A.R."/>
            <person name="Mortoza M.S."/>
            <person name="Matin S.A."/>
            <person name="Hoque S.M.E."/>
            <person name="Islam M.K."/>
            <person name="Roy D.K."/>
            <person name="Haider R."/>
            <person name="Moosa M.M."/>
            <person name="Elias S.M."/>
            <person name="Hasan A.M."/>
            <person name="Jahan S."/>
            <person name="Shafiuddin M."/>
            <person name="Mahmood N."/>
            <person name="Shommy N.S."/>
        </authorList>
    </citation>
    <scope>NUCLEOTIDE SEQUENCE [LARGE SCALE GENOMIC DNA]</scope>
    <source>
        <strain evidence="14">cv. O-4</strain>
    </source>
</reference>
<evidence type="ECO:0000256" key="7">
    <source>
        <dbReference type="ARBA" id="ARBA00022801"/>
    </source>
</evidence>
<comment type="subcellular location">
    <subcellularLocation>
        <location evidence="1">Cytoplasm</location>
    </subcellularLocation>
</comment>
<proteinExistence type="inferred from homology"/>
<evidence type="ECO:0000256" key="8">
    <source>
        <dbReference type="ARBA" id="ARBA00023043"/>
    </source>
</evidence>
<dbReference type="InterPro" id="IPR013087">
    <property type="entry name" value="Znf_C2H2_type"/>
</dbReference>
<dbReference type="PROSITE" id="PS00028">
    <property type="entry name" value="ZINC_FINGER_C2H2_1"/>
    <property type="match status" value="1"/>
</dbReference>
<evidence type="ECO:0000256" key="11">
    <source>
        <dbReference type="SAM" id="MobiDB-lite"/>
    </source>
</evidence>
<evidence type="ECO:0000256" key="2">
    <source>
        <dbReference type="ARBA" id="ARBA00009262"/>
    </source>
</evidence>
<protein>
    <recommendedName>
        <fullName evidence="12">VLRF1 domain-containing protein</fullName>
    </recommendedName>
</protein>
<evidence type="ECO:0000256" key="10">
    <source>
        <dbReference type="PROSITE-ProRule" id="PRU01389"/>
    </source>
</evidence>
<dbReference type="EMBL" id="AWUE01012366">
    <property type="protein sequence ID" value="OMP09395.1"/>
    <property type="molecule type" value="Genomic_DNA"/>
</dbReference>
<dbReference type="AlphaFoldDB" id="A0A1R3KQN4"/>
<keyword evidence="6 10" id="KW-0255">Endonuclease</keyword>
<comment type="domain">
    <text evidence="10">The VLRF1 domain mediates binding to the 60S ribosomal subunit.</text>
</comment>
<dbReference type="InterPro" id="IPR041175">
    <property type="entry name" value="VLRF1/Vms1"/>
</dbReference>
<dbReference type="PANTHER" id="PTHR16036:SF2">
    <property type="entry name" value="TRNA ENDONUCLEASE ANKZF1"/>
    <property type="match status" value="1"/>
</dbReference>
<keyword evidence="14" id="KW-1185">Reference proteome</keyword>
<keyword evidence="9" id="KW-0175">Coiled coil</keyword>
<dbReference type="InterPro" id="IPR036236">
    <property type="entry name" value="Znf_C2H2_sf"/>
</dbReference>
<sequence>MACKYPSVAYAATSCQAQRQQSIFDLPADFFDSCRLLPSSSSTALESLSISESDKDSLENQTRSGVAVPRLTCNTCKAKFESLQDQRSHFKSEIHRFNVKLKIAGKDIVKEEDVDELGADEVAAPRNDAHKSSIGNTRQKLFIRLKTGERVSIWKSLILNASESVSYEKNNNKQVGGNLREIERLKSSIREDRDDLRIVLLSTGGHFAGCVFDRNSVVAQKTFHRYVVRAKAGKKQSSKDGTGKAPHSAGAALRRYNERALKKEVQDLLAAWKPYFDASSCVFIHAPSTNRHMLFDGDKPRFSHRFCSVGNVPFTVGRPTINEAKRVYTLLTQVSFQVEESETPSGTQEEEDLLSSSSTDDDTESQDSCDQEEYWGHNLNCRDDSCFTQPFNPWKICCC</sequence>
<feature type="compositionally biased region" description="Acidic residues" evidence="11">
    <location>
        <begin position="348"/>
        <end position="369"/>
    </location>
</feature>
<dbReference type="STRING" id="93759.A0A1R3KQN4"/>
<feature type="domain" description="VLRF1" evidence="12">
    <location>
        <begin position="193"/>
        <end position="334"/>
    </location>
</feature>
<keyword evidence="3 10" id="KW-0963">Cytoplasm</keyword>
<comment type="caution">
    <text evidence="13">The sequence shown here is derived from an EMBL/GenBank/DDBJ whole genome shotgun (WGS) entry which is preliminary data.</text>
</comment>
<evidence type="ECO:0000256" key="3">
    <source>
        <dbReference type="ARBA" id="ARBA00022490"/>
    </source>
</evidence>
<gene>
    <name evidence="13" type="ORF">COLO4_05508</name>
</gene>
<feature type="active site" evidence="10">
    <location>
        <position position="236"/>
    </location>
</feature>
<evidence type="ECO:0000256" key="4">
    <source>
        <dbReference type="ARBA" id="ARBA00022722"/>
    </source>
</evidence>
<accession>A0A1R3KQN4</accession>
<keyword evidence="4 10" id="KW-0540">Nuclease</keyword>
<evidence type="ECO:0000259" key="12">
    <source>
        <dbReference type="PROSITE" id="PS52044"/>
    </source>
</evidence>
<keyword evidence="7 10" id="KW-0378">Hydrolase</keyword>
<keyword evidence="8" id="KW-0040">ANK repeat</keyword>
<evidence type="ECO:0000313" key="13">
    <source>
        <dbReference type="EMBL" id="OMP09395.1"/>
    </source>
</evidence>
<keyword evidence="5" id="KW-0677">Repeat</keyword>
<dbReference type="InterPro" id="IPR047139">
    <property type="entry name" value="ANKZ1/VMS1"/>
</dbReference>
<evidence type="ECO:0000256" key="9">
    <source>
        <dbReference type="ARBA" id="ARBA00023054"/>
    </source>
</evidence>
<dbReference type="GO" id="GO:0016787">
    <property type="term" value="F:hydrolase activity"/>
    <property type="evidence" value="ECO:0007669"/>
    <property type="project" value="UniProtKB-KW"/>
</dbReference>
<organism evidence="13 14">
    <name type="scientific">Corchorus olitorius</name>
    <dbReference type="NCBI Taxonomy" id="93759"/>
    <lineage>
        <taxon>Eukaryota</taxon>
        <taxon>Viridiplantae</taxon>
        <taxon>Streptophyta</taxon>
        <taxon>Embryophyta</taxon>
        <taxon>Tracheophyta</taxon>
        <taxon>Spermatophyta</taxon>
        <taxon>Magnoliopsida</taxon>
        <taxon>eudicotyledons</taxon>
        <taxon>Gunneridae</taxon>
        <taxon>Pentapetalae</taxon>
        <taxon>rosids</taxon>
        <taxon>malvids</taxon>
        <taxon>Malvales</taxon>
        <taxon>Malvaceae</taxon>
        <taxon>Grewioideae</taxon>
        <taxon>Apeibeae</taxon>
        <taxon>Corchorus</taxon>
    </lineage>
</organism>
<dbReference type="GO" id="GO:0004519">
    <property type="term" value="F:endonuclease activity"/>
    <property type="evidence" value="ECO:0007669"/>
    <property type="project" value="UniProtKB-KW"/>
</dbReference>
<feature type="region of interest" description="Disordered" evidence="11">
    <location>
        <begin position="339"/>
        <end position="369"/>
    </location>
</feature>
<dbReference type="Pfam" id="PF18826">
    <property type="entry name" value="bVLRF1"/>
    <property type="match status" value="1"/>
</dbReference>
<name>A0A1R3KQN4_9ROSI</name>
<dbReference type="GO" id="GO:0005737">
    <property type="term" value="C:cytoplasm"/>
    <property type="evidence" value="ECO:0007669"/>
    <property type="project" value="UniProtKB-SubCell"/>
</dbReference>
<dbReference type="SUPFAM" id="SSF57667">
    <property type="entry name" value="beta-beta-alpha zinc fingers"/>
    <property type="match status" value="1"/>
</dbReference>
<evidence type="ECO:0000256" key="6">
    <source>
        <dbReference type="ARBA" id="ARBA00022759"/>
    </source>
</evidence>
<dbReference type="GO" id="GO:0036503">
    <property type="term" value="P:ERAD pathway"/>
    <property type="evidence" value="ECO:0007669"/>
    <property type="project" value="TreeGrafter"/>
</dbReference>
<dbReference type="OrthoDB" id="429841at2759"/>
<dbReference type="Proteomes" id="UP000187203">
    <property type="component" value="Unassembled WGS sequence"/>
</dbReference>
<dbReference type="PROSITE" id="PS52044">
    <property type="entry name" value="VLRF1"/>
    <property type="match status" value="1"/>
</dbReference>
<evidence type="ECO:0000256" key="1">
    <source>
        <dbReference type="ARBA" id="ARBA00004496"/>
    </source>
</evidence>
<evidence type="ECO:0000256" key="5">
    <source>
        <dbReference type="ARBA" id="ARBA00022737"/>
    </source>
</evidence>
<dbReference type="PROSITE" id="PS51257">
    <property type="entry name" value="PROKAR_LIPOPROTEIN"/>
    <property type="match status" value="1"/>
</dbReference>